<evidence type="ECO:0008006" key="3">
    <source>
        <dbReference type="Google" id="ProtNLM"/>
    </source>
</evidence>
<accession>A0A0F9GAX9</accession>
<dbReference type="EMBL" id="LAZR01018542">
    <property type="protein sequence ID" value="KKL96014.1"/>
    <property type="molecule type" value="Genomic_DNA"/>
</dbReference>
<evidence type="ECO:0000313" key="2">
    <source>
        <dbReference type="EMBL" id="KKL96014.1"/>
    </source>
</evidence>
<dbReference type="InterPro" id="IPR027417">
    <property type="entry name" value="P-loop_NTPase"/>
</dbReference>
<dbReference type="AlphaFoldDB" id="A0A0F9GAX9"/>
<protein>
    <recommendedName>
        <fullName evidence="3">Phage terminase large subunit N-terminal domain-containing protein</fullName>
    </recommendedName>
</protein>
<reference evidence="2" key="1">
    <citation type="journal article" date="2015" name="Nature">
        <title>Complex archaea that bridge the gap between prokaryotes and eukaryotes.</title>
        <authorList>
            <person name="Spang A."/>
            <person name="Saw J.H."/>
            <person name="Jorgensen S.L."/>
            <person name="Zaremba-Niedzwiedzka K."/>
            <person name="Martijn J."/>
            <person name="Lind A.E."/>
            <person name="van Eijk R."/>
            <person name="Schleper C."/>
            <person name="Guy L."/>
            <person name="Ettema T.J."/>
        </authorList>
    </citation>
    <scope>NUCLEOTIDE SEQUENCE</scope>
</reference>
<comment type="caution">
    <text evidence="2">The sequence shown here is derived from an EMBL/GenBank/DDBJ whole genome shotgun (WGS) entry which is preliminary data.</text>
</comment>
<organism evidence="2">
    <name type="scientific">marine sediment metagenome</name>
    <dbReference type="NCBI Taxonomy" id="412755"/>
    <lineage>
        <taxon>unclassified sequences</taxon>
        <taxon>metagenomes</taxon>
        <taxon>ecological metagenomes</taxon>
    </lineage>
</organism>
<evidence type="ECO:0000256" key="1">
    <source>
        <dbReference type="SAM" id="MobiDB-lite"/>
    </source>
</evidence>
<dbReference type="Gene3D" id="3.40.50.300">
    <property type="entry name" value="P-loop containing nucleotide triphosphate hydrolases"/>
    <property type="match status" value="1"/>
</dbReference>
<gene>
    <name evidence="2" type="ORF">LCGC14_1848720</name>
</gene>
<feature type="region of interest" description="Disordered" evidence="1">
    <location>
        <begin position="462"/>
        <end position="482"/>
    </location>
</feature>
<sequence length="482" mass="53911">MTEKLESQAVHFYPTATVSRFILSDAFLNLLMGPRGEGKTTGGLFKPIFMAQRLPEKVLPIRMAVVRDTWTNLDRSVLDTIRECEAKDLVEVQWLKDGTQAILEGGLVHLFFFGMEHSKDINKLQGFGIGALWIEEPAPAADLSFGVSPEVLGVGVTSLRQQGVPHWVQITMNPPDEDHWTLAVGDKVRELLDEKPVKNAECRFFNIPKGENPYITFEKRERDQIYLLSIGRGDLVSRLVEGKVGQIILGEQLMPEYGDDVHVAKKPLPILRGVEIVRLWDFGLNPTCVWTQVSPLGHWHILGCVRGDNIGLEQLIESQVGPWESFFLHDPTDWMFRDIIDPAGYQREQSSSERSAATTLIDMLNAAPEAGAIEWAERKDSLKAILRRSGKGGTKMFLVDPDCKIIRRALRGGAHYPKDALGRVTPTLQSYKKASGIHSHPMDCLMIGAAKLFPLPELHHRPKKAARKPVPASRRAQGWMGV</sequence>
<name>A0A0F9GAX9_9ZZZZ</name>
<proteinExistence type="predicted"/>